<evidence type="ECO:0000313" key="1">
    <source>
        <dbReference type="EMBL" id="CAH7683651.1"/>
    </source>
</evidence>
<comment type="caution">
    <text evidence="1">The sequence shown here is derived from an EMBL/GenBank/DDBJ whole genome shotgun (WGS) entry which is preliminary data.</text>
</comment>
<feature type="non-terminal residue" evidence="1">
    <location>
        <position position="62"/>
    </location>
</feature>
<accession>A0AAV0BD57</accession>
<keyword evidence="2" id="KW-1185">Reference proteome</keyword>
<dbReference type="AlphaFoldDB" id="A0AAV0BD57"/>
<dbReference type="Proteomes" id="UP001153365">
    <property type="component" value="Unassembled WGS sequence"/>
</dbReference>
<dbReference type="EMBL" id="CALTRL010004824">
    <property type="protein sequence ID" value="CAH7683651.1"/>
    <property type="molecule type" value="Genomic_DNA"/>
</dbReference>
<proteinExistence type="predicted"/>
<name>A0AAV0BD57_PHAPC</name>
<organism evidence="1 2">
    <name type="scientific">Phakopsora pachyrhizi</name>
    <name type="common">Asian soybean rust disease fungus</name>
    <dbReference type="NCBI Taxonomy" id="170000"/>
    <lineage>
        <taxon>Eukaryota</taxon>
        <taxon>Fungi</taxon>
        <taxon>Dikarya</taxon>
        <taxon>Basidiomycota</taxon>
        <taxon>Pucciniomycotina</taxon>
        <taxon>Pucciniomycetes</taxon>
        <taxon>Pucciniales</taxon>
        <taxon>Phakopsoraceae</taxon>
        <taxon>Phakopsora</taxon>
    </lineage>
</organism>
<reference evidence="1" key="1">
    <citation type="submission" date="2022-06" db="EMBL/GenBank/DDBJ databases">
        <authorList>
            <consortium name="SYNGENTA / RWTH Aachen University"/>
        </authorList>
    </citation>
    <scope>NUCLEOTIDE SEQUENCE</scope>
</reference>
<gene>
    <name evidence="1" type="ORF">PPACK8108_LOCUS17285</name>
</gene>
<protein>
    <submittedName>
        <fullName evidence="1">Uncharacterized protein</fullName>
    </submittedName>
</protein>
<evidence type="ECO:0000313" key="2">
    <source>
        <dbReference type="Proteomes" id="UP001153365"/>
    </source>
</evidence>
<sequence>MKLSLRAPLGFQCRGINSSKLLRPMISPASSPSTDFPMRISATRKNIVSPGLQSRIIFMSGT</sequence>